<keyword evidence="9" id="KW-1185">Reference proteome</keyword>
<dbReference type="PANTHER" id="PTHR23513">
    <property type="entry name" value="INTEGRAL MEMBRANE EFFLUX PROTEIN-RELATED"/>
    <property type="match status" value="1"/>
</dbReference>
<comment type="subcellular location">
    <subcellularLocation>
        <location evidence="1">Cell inner membrane</location>
        <topology evidence="1">Multi-pass membrane protein</topology>
    </subcellularLocation>
</comment>
<evidence type="ECO:0000256" key="4">
    <source>
        <dbReference type="ARBA" id="ARBA00022692"/>
    </source>
</evidence>
<keyword evidence="5 7" id="KW-1133">Transmembrane helix</keyword>
<name>A0ABT1J431_9ACTN</name>
<feature type="transmembrane region" description="Helical" evidence="7">
    <location>
        <begin position="358"/>
        <end position="381"/>
    </location>
</feature>
<dbReference type="Gene3D" id="1.20.1250.20">
    <property type="entry name" value="MFS general substrate transporter like domains"/>
    <property type="match status" value="1"/>
</dbReference>
<feature type="transmembrane region" description="Helical" evidence="7">
    <location>
        <begin position="299"/>
        <end position="318"/>
    </location>
</feature>
<evidence type="ECO:0000256" key="5">
    <source>
        <dbReference type="ARBA" id="ARBA00022989"/>
    </source>
</evidence>
<proteinExistence type="predicted"/>
<dbReference type="EMBL" id="JAMZDX010000005">
    <property type="protein sequence ID" value="MCP2312004.1"/>
    <property type="molecule type" value="Genomic_DNA"/>
</dbReference>
<organism evidence="8 9">
    <name type="scientific">Kitasatospora paracochleata</name>
    <dbReference type="NCBI Taxonomy" id="58354"/>
    <lineage>
        <taxon>Bacteria</taxon>
        <taxon>Bacillati</taxon>
        <taxon>Actinomycetota</taxon>
        <taxon>Actinomycetes</taxon>
        <taxon>Kitasatosporales</taxon>
        <taxon>Streptomycetaceae</taxon>
        <taxon>Kitasatospora</taxon>
    </lineage>
</organism>
<keyword evidence="4 7" id="KW-0812">Transmembrane</keyword>
<dbReference type="Proteomes" id="UP001206483">
    <property type="component" value="Unassembled WGS sequence"/>
</dbReference>
<dbReference type="PANTHER" id="PTHR23513:SF9">
    <property type="entry name" value="ENTEROBACTIN EXPORTER ENTS"/>
    <property type="match status" value="1"/>
</dbReference>
<feature type="transmembrane region" description="Helical" evidence="7">
    <location>
        <begin position="387"/>
        <end position="405"/>
    </location>
</feature>
<comment type="caution">
    <text evidence="8">The sequence shown here is derived from an EMBL/GenBank/DDBJ whole genome shotgun (WGS) entry which is preliminary data.</text>
</comment>
<feature type="transmembrane region" description="Helical" evidence="7">
    <location>
        <begin position="87"/>
        <end position="105"/>
    </location>
</feature>
<evidence type="ECO:0000256" key="1">
    <source>
        <dbReference type="ARBA" id="ARBA00004429"/>
    </source>
</evidence>
<feature type="transmembrane region" description="Helical" evidence="7">
    <location>
        <begin position="324"/>
        <end position="346"/>
    </location>
</feature>
<evidence type="ECO:0000256" key="6">
    <source>
        <dbReference type="ARBA" id="ARBA00023136"/>
    </source>
</evidence>
<feature type="transmembrane region" description="Helical" evidence="7">
    <location>
        <begin position="269"/>
        <end position="292"/>
    </location>
</feature>
<gene>
    <name evidence="8" type="ORF">FHR36_005170</name>
</gene>
<evidence type="ECO:0000313" key="9">
    <source>
        <dbReference type="Proteomes" id="UP001206483"/>
    </source>
</evidence>
<evidence type="ECO:0000313" key="8">
    <source>
        <dbReference type="EMBL" id="MCP2312004.1"/>
    </source>
</evidence>
<accession>A0ABT1J431</accession>
<evidence type="ECO:0000256" key="3">
    <source>
        <dbReference type="ARBA" id="ARBA00022475"/>
    </source>
</evidence>
<evidence type="ECO:0000256" key="7">
    <source>
        <dbReference type="SAM" id="Phobius"/>
    </source>
</evidence>
<feature type="transmembrane region" description="Helical" evidence="7">
    <location>
        <begin position="242"/>
        <end position="263"/>
    </location>
</feature>
<dbReference type="CDD" id="cd06173">
    <property type="entry name" value="MFS_MefA_like"/>
    <property type="match status" value="1"/>
</dbReference>
<dbReference type="InterPro" id="IPR011701">
    <property type="entry name" value="MFS"/>
</dbReference>
<dbReference type="SUPFAM" id="SSF103473">
    <property type="entry name" value="MFS general substrate transporter"/>
    <property type="match status" value="1"/>
</dbReference>
<dbReference type="InterPro" id="IPR036259">
    <property type="entry name" value="MFS_trans_sf"/>
</dbReference>
<dbReference type="RefSeq" id="WP_253800780.1">
    <property type="nucleotide sequence ID" value="NZ_BAAAUB010000016.1"/>
</dbReference>
<feature type="transmembrane region" description="Helical" evidence="7">
    <location>
        <begin position="180"/>
        <end position="201"/>
    </location>
</feature>
<keyword evidence="2" id="KW-0813">Transport</keyword>
<keyword evidence="3" id="KW-1003">Cell membrane</keyword>
<reference evidence="8 9" key="1">
    <citation type="submission" date="2022-06" db="EMBL/GenBank/DDBJ databases">
        <title>Sequencing the genomes of 1000 actinobacteria strains.</title>
        <authorList>
            <person name="Klenk H.-P."/>
        </authorList>
    </citation>
    <scope>NUCLEOTIDE SEQUENCE [LARGE SCALE GENOMIC DNA]</scope>
    <source>
        <strain evidence="8 9">DSM 41656</strain>
    </source>
</reference>
<keyword evidence="6 7" id="KW-0472">Membrane</keyword>
<protein>
    <submittedName>
        <fullName evidence="8">MFS family arabinose efflux permease</fullName>
    </submittedName>
</protein>
<evidence type="ECO:0000256" key="2">
    <source>
        <dbReference type="ARBA" id="ARBA00022448"/>
    </source>
</evidence>
<dbReference type="Pfam" id="PF07690">
    <property type="entry name" value="MFS_1"/>
    <property type="match status" value="1"/>
</dbReference>
<feature type="transmembrane region" description="Helical" evidence="7">
    <location>
        <begin position="151"/>
        <end position="174"/>
    </location>
</feature>
<sequence length="413" mass="42015">MATTTLPAAGPRLWAPARHRSFRLLWLGQSLSLLGDGFSYVAFSWITLTLTHSTLALGYVLTFQAVPRALLTLVGGSLGDRFSPRTLMAWSSGVRAVLMAGIGLAGLSGSLTAWMLCAAAAGFGTVDAFFQPARVSVLPSIVDSELLTQANALLGTGSRLAAVLGPALGGVVVAVSDAPAAFLVDAVCFALCSLCVSLIAAGPRTAAAPDSPDATLGARIREGIRFTWADPRLRTMLAIDTAVNFCYAGPFTVGFATLARTALHGGSTTLGLLNGALAAGAILGTLTGGTVAGRPRVGLLIAALAGWLAVGMGLLGLLDSAPAAVGTVLAMGFGIGFQGVFGLSWLQRNVPQHVLSRVISVDMVVGYAAAPASLIACGALARTDIRLVFTATAALLALTALAVLTSRATRAMQ</sequence>